<name>A0AAW4YY00_9GAMM</name>
<reference evidence="2" key="2">
    <citation type="journal article" date="2021" name="Front. Microbiol.">
        <title>Aerobic Denitrification and Heterotrophic Sulfur Oxidation in the Genus Halomonas Revealed by Six Novel Species Characterizations and Genome-Based Analysis.</title>
        <authorList>
            <person name="Wang L."/>
            <person name="Shao Z."/>
        </authorList>
    </citation>
    <scope>NUCLEOTIDE SEQUENCE</scope>
    <source>
        <strain evidence="2">MCCC 1A05776</strain>
    </source>
</reference>
<feature type="transmembrane region" description="Helical" evidence="1">
    <location>
        <begin position="284"/>
        <end position="303"/>
    </location>
</feature>
<feature type="transmembrane region" description="Helical" evidence="1">
    <location>
        <begin position="347"/>
        <end position="372"/>
    </location>
</feature>
<gene>
    <name evidence="2" type="ORF">HOP61_18800</name>
</gene>
<protein>
    <submittedName>
        <fullName evidence="2">Uncharacterized protein</fullName>
    </submittedName>
</protein>
<dbReference type="AlphaFoldDB" id="A0AAW4YY00"/>
<evidence type="ECO:0000313" key="3">
    <source>
        <dbReference type="Proteomes" id="UP001320178"/>
    </source>
</evidence>
<accession>A0AAW4YY00</accession>
<keyword evidence="1" id="KW-0472">Membrane</keyword>
<sequence length="373" mass="39654">MKTTVTTPEDSSPDKKELGLPANKRVWKRIEVVGIVLLCICLLMLLLSPTSLSGLFNAILDSVRPVVVDVFLTGVVGTAIIVSVIIGRLLERLGFTDALVRIFVPAMKLLGVNPAVIIPSVYNIFGDINAAGKISGPILKKAGATKDEQKLAVATMVQSQQSFSTFMLGLMALTFAGVNVFAVVLLAVFLPLVIVPLILSKTLYRDVKRVEIGHLPTFTPERDFMPTLFSAAREGVELLLLILIPAVALVFAVIGVLDYIGVWAPIEAGLGRVMLLFNIHPETGVLSVLVSPTLAMGQLQSIAADLDPSLVVGSFVLASSGLPLSAVFGQVPVVWAESSELSEREAMGAAVLGIVMRLGTAFLIAFFVTPLVV</sequence>
<feature type="transmembrane region" description="Helical" evidence="1">
    <location>
        <begin position="310"/>
        <end position="335"/>
    </location>
</feature>
<keyword evidence="1" id="KW-0812">Transmembrane</keyword>
<feature type="transmembrane region" description="Helical" evidence="1">
    <location>
        <begin position="166"/>
        <end position="199"/>
    </location>
</feature>
<keyword evidence="1" id="KW-1133">Transmembrane helix</keyword>
<feature type="transmembrane region" description="Helical" evidence="1">
    <location>
        <begin position="32"/>
        <end position="50"/>
    </location>
</feature>
<feature type="transmembrane region" description="Helical" evidence="1">
    <location>
        <begin position="70"/>
        <end position="90"/>
    </location>
</feature>
<dbReference type="EMBL" id="JABFTS010000010">
    <property type="protein sequence ID" value="MCE8053344.1"/>
    <property type="molecule type" value="Genomic_DNA"/>
</dbReference>
<reference evidence="2" key="1">
    <citation type="submission" date="2020-05" db="EMBL/GenBank/DDBJ databases">
        <authorList>
            <person name="Wang L."/>
            <person name="Shao Z."/>
        </authorList>
    </citation>
    <scope>NUCLEOTIDE SEQUENCE</scope>
    <source>
        <strain evidence="2">MCCC 1A05776</strain>
    </source>
</reference>
<proteinExistence type="predicted"/>
<dbReference type="RefSeq" id="WP_234240685.1">
    <property type="nucleotide sequence ID" value="NZ_JABFTS010000010.1"/>
</dbReference>
<evidence type="ECO:0000313" key="2">
    <source>
        <dbReference type="EMBL" id="MCE8053344.1"/>
    </source>
</evidence>
<feature type="transmembrane region" description="Helical" evidence="1">
    <location>
        <begin position="238"/>
        <end position="264"/>
    </location>
</feature>
<comment type="caution">
    <text evidence="2">The sequence shown here is derived from an EMBL/GenBank/DDBJ whole genome shotgun (WGS) entry which is preliminary data.</text>
</comment>
<feature type="transmembrane region" description="Helical" evidence="1">
    <location>
        <begin position="102"/>
        <end position="125"/>
    </location>
</feature>
<organism evidence="2 3">
    <name type="scientific">Billgrantia desiderata</name>
    <dbReference type="NCBI Taxonomy" id="52021"/>
    <lineage>
        <taxon>Bacteria</taxon>
        <taxon>Pseudomonadati</taxon>
        <taxon>Pseudomonadota</taxon>
        <taxon>Gammaproteobacteria</taxon>
        <taxon>Oceanospirillales</taxon>
        <taxon>Halomonadaceae</taxon>
        <taxon>Billgrantia</taxon>
    </lineage>
</organism>
<evidence type="ECO:0000256" key="1">
    <source>
        <dbReference type="SAM" id="Phobius"/>
    </source>
</evidence>
<dbReference type="Proteomes" id="UP001320178">
    <property type="component" value="Unassembled WGS sequence"/>
</dbReference>